<name>A0A3G5A7B2_9VIRU</name>
<gene>
    <name evidence="1" type="ORF">Harvfovirus28_4</name>
</gene>
<sequence>MPWENSEFLIFNNSTYNISIFDKINGVINHLFPDDYYFAPRACYLTIINDYTTHEGDLPSDYSIYDELLIENSRIPISHHYPIKSVIISNLV</sequence>
<accession>A0A3G5A7B2</accession>
<dbReference type="EMBL" id="MK072270">
    <property type="protein sequence ID" value="AYV81339.1"/>
    <property type="molecule type" value="Genomic_DNA"/>
</dbReference>
<reference evidence="1" key="1">
    <citation type="submission" date="2018-10" db="EMBL/GenBank/DDBJ databases">
        <title>Hidden diversity of soil giant viruses.</title>
        <authorList>
            <person name="Schulz F."/>
            <person name="Alteio L."/>
            <person name="Goudeau D."/>
            <person name="Ryan E.M."/>
            <person name="Malmstrom R.R."/>
            <person name="Blanchard J."/>
            <person name="Woyke T."/>
        </authorList>
    </citation>
    <scope>NUCLEOTIDE SEQUENCE</scope>
    <source>
        <strain evidence="1">HAV1</strain>
    </source>
</reference>
<organism evidence="1">
    <name type="scientific">Harvfovirus sp</name>
    <dbReference type="NCBI Taxonomy" id="2487768"/>
    <lineage>
        <taxon>Viruses</taxon>
        <taxon>Varidnaviria</taxon>
        <taxon>Bamfordvirae</taxon>
        <taxon>Nucleocytoviricota</taxon>
        <taxon>Megaviricetes</taxon>
        <taxon>Imitervirales</taxon>
        <taxon>Mimiviridae</taxon>
        <taxon>Klosneuvirinae</taxon>
    </lineage>
</organism>
<proteinExistence type="predicted"/>
<protein>
    <submittedName>
        <fullName evidence="1">Uncharacterized protein</fullName>
    </submittedName>
</protein>
<evidence type="ECO:0000313" key="1">
    <source>
        <dbReference type="EMBL" id="AYV81339.1"/>
    </source>
</evidence>